<feature type="compositionally biased region" description="Pro residues" evidence="1">
    <location>
        <begin position="107"/>
        <end position="120"/>
    </location>
</feature>
<dbReference type="GeneID" id="106669999"/>
<dbReference type="KEGG" id="clec:106669999"/>
<dbReference type="AlphaFoldDB" id="A0A8I6S225"/>
<dbReference type="Proteomes" id="UP000494040">
    <property type="component" value="Unassembled WGS sequence"/>
</dbReference>
<feature type="region of interest" description="Disordered" evidence="1">
    <location>
        <begin position="24"/>
        <end position="160"/>
    </location>
</feature>
<accession>A0A8I6S225</accession>
<evidence type="ECO:0000313" key="2">
    <source>
        <dbReference type="EnsemblMetazoa" id="XP_014255440.1"/>
    </source>
</evidence>
<dbReference type="RefSeq" id="XP_014255440.1">
    <property type="nucleotide sequence ID" value="XM_014399954.1"/>
</dbReference>
<protein>
    <submittedName>
        <fullName evidence="2">Uncharacterized protein</fullName>
    </submittedName>
</protein>
<proteinExistence type="predicted"/>
<organism evidence="2 3">
    <name type="scientific">Cimex lectularius</name>
    <name type="common">Bed bug</name>
    <name type="synonym">Acanthia lectularia</name>
    <dbReference type="NCBI Taxonomy" id="79782"/>
    <lineage>
        <taxon>Eukaryota</taxon>
        <taxon>Metazoa</taxon>
        <taxon>Ecdysozoa</taxon>
        <taxon>Arthropoda</taxon>
        <taxon>Hexapoda</taxon>
        <taxon>Insecta</taxon>
        <taxon>Pterygota</taxon>
        <taxon>Neoptera</taxon>
        <taxon>Paraneoptera</taxon>
        <taxon>Hemiptera</taxon>
        <taxon>Heteroptera</taxon>
        <taxon>Panheteroptera</taxon>
        <taxon>Cimicomorpha</taxon>
        <taxon>Cimicidae</taxon>
        <taxon>Cimex</taxon>
    </lineage>
</organism>
<name>A0A8I6S225_CIMLE</name>
<sequence>MFCCGICKNYSDDDKTDISKYDQRLKARKKKKKARENAPPKEKKESAQSERRSLKDMLQFRRSSDSYEEITKETSPESYNSENEEKEWPPIGCVSLSAPQTPDFRPRPGPPDELAIPPPTVSIWRLMWPPHNPNPRKKRRRRPRRPPKKKRKKKKPPKYRTIKPCVVKYYSEDLYDIPAKYRPYEFIDEPYSEFWKYKHLTVQSPLEFPEGCISLSSPKTKDFRESSSTISVLETPPPPCCNYKDIPIQKIRSPSPSPEPIPEPPVPVLKLMEKAPKRPPKFRGKVAPCNLQDIRREFPGYTPCPPEGKRKTTTSTTKKFISETQSPEIESSIPINFTKRPSSQAKFLRYK</sequence>
<reference evidence="2" key="1">
    <citation type="submission" date="2022-01" db="UniProtKB">
        <authorList>
            <consortium name="EnsemblMetazoa"/>
        </authorList>
    </citation>
    <scope>IDENTIFICATION</scope>
</reference>
<keyword evidence="3" id="KW-1185">Reference proteome</keyword>
<feature type="compositionally biased region" description="Basic and acidic residues" evidence="1">
    <location>
        <begin position="35"/>
        <end position="75"/>
    </location>
</feature>
<dbReference type="EnsemblMetazoa" id="XM_014399954.1">
    <property type="protein sequence ID" value="XP_014255440.1"/>
    <property type="gene ID" value="LOC106669999"/>
</dbReference>
<evidence type="ECO:0000313" key="3">
    <source>
        <dbReference type="Proteomes" id="UP000494040"/>
    </source>
</evidence>
<evidence type="ECO:0000256" key="1">
    <source>
        <dbReference type="SAM" id="MobiDB-lite"/>
    </source>
</evidence>
<feature type="compositionally biased region" description="Basic residues" evidence="1">
    <location>
        <begin position="134"/>
        <end position="160"/>
    </location>
</feature>
<feature type="region of interest" description="Disordered" evidence="1">
    <location>
        <begin position="297"/>
        <end position="327"/>
    </location>
</feature>